<accession>Q2KU01</accession>
<keyword evidence="3" id="KW-1185">Reference proteome</keyword>
<dbReference type="KEGG" id="bav:BAV3249"/>
<dbReference type="EMBL" id="AM167904">
    <property type="protein sequence ID" value="CAJ50859.1"/>
    <property type="molecule type" value="Genomic_DNA"/>
</dbReference>
<dbReference type="HOGENOM" id="CLU_065508_0_0_4"/>
<dbReference type="Proteomes" id="UP000001977">
    <property type="component" value="Chromosome"/>
</dbReference>
<organism evidence="2 3">
    <name type="scientific">Bordetella avium (strain 197N)</name>
    <dbReference type="NCBI Taxonomy" id="360910"/>
    <lineage>
        <taxon>Bacteria</taxon>
        <taxon>Pseudomonadati</taxon>
        <taxon>Pseudomonadota</taxon>
        <taxon>Betaproteobacteria</taxon>
        <taxon>Burkholderiales</taxon>
        <taxon>Alcaligenaceae</taxon>
        <taxon>Bordetella</taxon>
    </lineage>
</organism>
<reference evidence="2 3" key="1">
    <citation type="journal article" date="2006" name="J. Bacteriol.">
        <title>Comparison of the genome sequence of the poultry pathogen Bordetella avium with those of B. bronchiseptica, B. pertussis, and B. parapertussis reveals extensive diversity in surface structures associated with host interaction.</title>
        <authorList>
            <person name="Sebaihia M."/>
            <person name="Preston A."/>
            <person name="Maskell D.J."/>
            <person name="Kuzmiak H."/>
            <person name="Connell T.D."/>
            <person name="King N.D."/>
            <person name="Orndorff P.E."/>
            <person name="Miyamoto D.M."/>
            <person name="Thomson N.R."/>
            <person name="Harris D."/>
            <person name="Goble A."/>
            <person name="Lord A."/>
            <person name="Murphy L."/>
            <person name="Quail M.A."/>
            <person name="Rutter S."/>
            <person name="Squares R."/>
            <person name="Squares S."/>
            <person name="Woodward J."/>
            <person name="Parkhill J."/>
            <person name="Temple L.M."/>
        </authorList>
    </citation>
    <scope>NUCLEOTIDE SEQUENCE [LARGE SCALE GENOMIC DNA]</scope>
    <source>
        <strain evidence="2 3">197N</strain>
    </source>
</reference>
<feature type="chain" id="PRO_5004211938" evidence="1">
    <location>
        <begin position="36"/>
        <end position="251"/>
    </location>
</feature>
<dbReference type="InterPro" id="IPR027056">
    <property type="entry name" value="Gluconate_2DH_su3"/>
</dbReference>
<feature type="signal peptide" evidence="1">
    <location>
        <begin position="1"/>
        <end position="35"/>
    </location>
</feature>
<evidence type="ECO:0000256" key="1">
    <source>
        <dbReference type="SAM" id="SignalP"/>
    </source>
</evidence>
<gene>
    <name evidence="2" type="ordered locus">BAV3249</name>
</gene>
<dbReference type="AlphaFoldDB" id="Q2KU01"/>
<proteinExistence type="predicted"/>
<dbReference type="RefSeq" id="WP_012418886.1">
    <property type="nucleotide sequence ID" value="NC_010645.1"/>
</dbReference>
<evidence type="ECO:0000313" key="3">
    <source>
        <dbReference type="Proteomes" id="UP000001977"/>
    </source>
</evidence>
<dbReference type="eggNOG" id="ENOG502Z7SX">
    <property type="taxonomic scope" value="Bacteria"/>
</dbReference>
<dbReference type="OrthoDB" id="8400810at2"/>
<sequence length="251" mass="27671">MKEKQATNPQRRGFLKIIPAAAAVTAVGVSTTAQALPGAPGSVDALSDLPREVSDYLPVFFNDGEYAFIKSAVDLLIPEDELGPGAIATGVPVFIDRQMETPYGHGQLWYMKGPFHPEIMKSTPTLGYQLNMTPRDIYRSGIAALNKWCSKKHGKSFAELDPGKRSEVLTLLSDEKLEFGDEDVPAGVFFSQLWENTKEGFFADPMYGGNRDMAGWKMVGFPGARASYLDWADKYNVEYPIKPVSIIPKKI</sequence>
<dbReference type="STRING" id="360910.BAV3249"/>
<evidence type="ECO:0000313" key="2">
    <source>
        <dbReference type="EMBL" id="CAJ50859.1"/>
    </source>
</evidence>
<dbReference type="InterPro" id="IPR006311">
    <property type="entry name" value="TAT_signal"/>
</dbReference>
<name>Q2KU01_BORA1</name>
<protein>
    <submittedName>
        <fullName evidence="2">Gluconate dehydrogenase subunit</fullName>
    </submittedName>
</protein>
<keyword evidence="1" id="KW-0732">Signal</keyword>
<dbReference type="PROSITE" id="PS51318">
    <property type="entry name" value="TAT"/>
    <property type="match status" value="1"/>
</dbReference>
<dbReference type="Pfam" id="PF13618">
    <property type="entry name" value="Gluconate_2-dh3"/>
    <property type="match status" value="1"/>
</dbReference>